<feature type="compositionally biased region" description="Polar residues" evidence="8">
    <location>
        <begin position="1"/>
        <end position="10"/>
    </location>
</feature>
<dbReference type="InterPro" id="IPR050331">
    <property type="entry name" value="Zinc_finger"/>
</dbReference>
<feature type="compositionally biased region" description="Low complexity" evidence="8">
    <location>
        <begin position="463"/>
        <end position="472"/>
    </location>
</feature>
<dbReference type="Proteomes" id="UP000310066">
    <property type="component" value="Unassembled WGS sequence"/>
</dbReference>
<dbReference type="GO" id="GO:0045893">
    <property type="term" value="P:positive regulation of DNA-templated transcription"/>
    <property type="evidence" value="ECO:0007669"/>
    <property type="project" value="UniProtKB-ARBA"/>
</dbReference>
<name>A0A4U0TNX1_9PEZI</name>
<feature type="region of interest" description="Disordered" evidence="8">
    <location>
        <begin position="1"/>
        <end position="136"/>
    </location>
</feature>
<feature type="domain" description="C2H2-type" evidence="9">
    <location>
        <begin position="319"/>
        <end position="349"/>
    </location>
</feature>
<protein>
    <recommendedName>
        <fullName evidence="9">C2H2-type domain-containing protein</fullName>
    </recommendedName>
</protein>
<dbReference type="Pfam" id="PF00096">
    <property type="entry name" value="zf-C2H2"/>
    <property type="match status" value="1"/>
</dbReference>
<feature type="domain" description="C2H2-type" evidence="9">
    <location>
        <begin position="291"/>
        <end position="318"/>
    </location>
</feature>
<feature type="compositionally biased region" description="Low complexity" evidence="8">
    <location>
        <begin position="562"/>
        <end position="623"/>
    </location>
</feature>
<sequence length="713" mass="75177">MATIQRTTTPPTEPFPSLDSAPRTPASLPGGASVQKLRLEAENPNLLRPRSQHNPLTDSNVSPKTLNQRGYSPRSSPAPLTGQAAMSDLKRRKQQQESVEARQISPNPAIEAMQSLMGGGGMSKQSDAPSPSKLSEPLRKVAEKISIPDTTHSDSLQVSPVSVGSFGTIGTLESTGPGSTMTATAAAITSDPQFVAEPAEMTAGASYPGINGHLAIVRDENNKAFSYPGPPPQQLEKEAGLSRGMSYPGIQGSPKSPASNKRHKCPYCSTDFTRHHNLKSHLLTHSQEKPYVCQTCQSRFRRLHDLKRHTKLHTGERPHTCDKCGRRFARGDALARHNKGPGGCAGRRSSFGDGDGDGDGDDYDGPSEGMDGVDYTGGDDDETGEGHDRRGSEPSRKRTHLETPQDSGRDVYRQLSSTYPPIQGGRPHNSSVSSMAPPTVIHPGSSTAASPRDMSGHPSPAASGSLTSSYYPPYLPPGQVFQQQGLMTESPKPLSPGQPADQHRLSVDGSSMGGPNRNRSPSLTTQFQQQHFGRGSGRGTPPQPPGQLLPGPILPPLPPGQPQTRPGLSSSSSLTGGLGPSSLHHQIQQVPSSSSLLQGSLPGSNPGSLSSQGRSSGSSMRDIIGGGGGTSGSGLGGGGGGGSHDSQADIWSYVRGLEARFSKMQEEYELRIRNLQDEVKVLKGQVAESQQQQQGGGSYSSEVGGGRAYHHGM</sequence>
<keyword evidence="6" id="KW-0539">Nucleus</keyword>
<evidence type="ECO:0000256" key="2">
    <source>
        <dbReference type="ARBA" id="ARBA00022723"/>
    </source>
</evidence>
<dbReference type="GO" id="GO:0005694">
    <property type="term" value="C:chromosome"/>
    <property type="evidence" value="ECO:0007669"/>
    <property type="project" value="UniProtKB-ARBA"/>
</dbReference>
<accession>A0A4U0TNX1</accession>
<dbReference type="GO" id="GO:0005634">
    <property type="term" value="C:nucleus"/>
    <property type="evidence" value="ECO:0007669"/>
    <property type="project" value="UniProtKB-SubCell"/>
</dbReference>
<keyword evidence="5" id="KW-0862">Zinc</keyword>
<feature type="region of interest" description="Disordered" evidence="8">
    <location>
        <begin position="685"/>
        <end position="713"/>
    </location>
</feature>
<gene>
    <name evidence="10" type="ORF">B0A54_17507</name>
</gene>
<dbReference type="GO" id="GO:0008270">
    <property type="term" value="F:zinc ion binding"/>
    <property type="evidence" value="ECO:0007669"/>
    <property type="project" value="UniProtKB-KW"/>
</dbReference>
<dbReference type="STRING" id="329885.A0A4U0TNX1"/>
<dbReference type="InterPro" id="IPR013087">
    <property type="entry name" value="Znf_C2H2_type"/>
</dbReference>
<dbReference type="EMBL" id="NAJP01000207">
    <property type="protein sequence ID" value="TKA23718.1"/>
    <property type="molecule type" value="Genomic_DNA"/>
</dbReference>
<evidence type="ECO:0000256" key="4">
    <source>
        <dbReference type="ARBA" id="ARBA00022771"/>
    </source>
</evidence>
<feature type="compositionally biased region" description="Polar residues" evidence="8">
    <location>
        <begin position="123"/>
        <end position="133"/>
    </location>
</feature>
<feature type="compositionally biased region" description="Polar residues" evidence="8">
    <location>
        <begin position="517"/>
        <end position="531"/>
    </location>
</feature>
<dbReference type="Gene3D" id="3.30.160.60">
    <property type="entry name" value="Classic Zinc Finger"/>
    <property type="match status" value="3"/>
</dbReference>
<dbReference type="InterPro" id="IPR036236">
    <property type="entry name" value="Znf_C2H2_sf"/>
</dbReference>
<dbReference type="GO" id="GO:0043565">
    <property type="term" value="F:sequence-specific DNA binding"/>
    <property type="evidence" value="ECO:0007669"/>
    <property type="project" value="UniProtKB-ARBA"/>
</dbReference>
<dbReference type="OrthoDB" id="8117402at2759"/>
<dbReference type="FunFam" id="3.30.160.60:FF:001732">
    <property type="entry name" value="Zgc:162936"/>
    <property type="match status" value="1"/>
</dbReference>
<keyword evidence="3" id="KW-0677">Repeat</keyword>
<evidence type="ECO:0000259" key="9">
    <source>
        <dbReference type="PROSITE" id="PS50157"/>
    </source>
</evidence>
<evidence type="ECO:0000256" key="6">
    <source>
        <dbReference type="ARBA" id="ARBA00023242"/>
    </source>
</evidence>
<evidence type="ECO:0000313" key="10">
    <source>
        <dbReference type="EMBL" id="TKA23718.1"/>
    </source>
</evidence>
<feature type="compositionally biased region" description="Gly residues" evidence="8">
    <location>
        <begin position="624"/>
        <end position="643"/>
    </location>
</feature>
<reference evidence="10 11" key="1">
    <citation type="submission" date="2017-03" db="EMBL/GenBank/DDBJ databases">
        <title>Genomes of endolithic fungi from Antarctica.</title>
        <authorList>
            <person name="Coleine C."/>
            <person name="Masonjones S."/>
            <person name="Stajich J.E."/>
        </authorList>
    </citation>
    <scope>NUCLEOTIDE SEQUENCE [LARGE SCALE GENOMIC DNA]</scope>
    <source>
        <strain evidence="10 11">CCFEE 5311</strain>
    </source>
</reference>
<dbReference type="SMART" id="SM00355">
    <property type="entry name" value="ZnF_C2H2"/>
    <property type="match status" value="3"/>
</dbReference>
<comment type="subcellular location">
    <subcellularLocation>
        <location evidence="1">Nucleus</location>
    </subcellularLocation>
</comment>
<evidence type="ECO:0000256" key="8">
    <source>
        <dbReference type="SAM" id="MobiDB-lite"/>
    </source>
</evidence>
<feature type="compositionally biased region" description="Gly residues" evidence="8">
    <location>
        <begin position="694"/>
        <end position="707"/>
    </location>
</feature>
<comment type="caution">
    <text evidence="10">The sequence shown here is derived from an EMBL/GenBank/DDBJ whole genome shotgun (WGS) entry which is preliminary data.</text>
</comment>
<dbReference type="PANTHER" id="PTHR16515:SF49">
    <property type="entry name" value="GASTRULA ZINC FINGER PROTEIN XLCGF49.1-LIKE-RELATED"/>
    <property type="match status" value="1"/>
</dbReference>
<feature type="compositionally biased region" description="Acidic residues" evidence="8">
    <location>
        <begin position="354"/>
        <end position="365"/>
    </location>
</feature>
<feature type="domain" description="C2H2-type" evidence="9">
    <location>
        <begin position="263"/>
        <end position="290"/>
    </location>
</feature>
<evidence type="ECO:0000313" key="11">
    <source>
        <dbReference type="Proteomes" id="UP000310066"/>
    </source>
</evidence>
<organism evidence="10 11">
    <name type="scientific">Friedmanniomyces endolithicus</name>
    <dbReference type="NCBI Taxonomy" id="329885"/>
    <lineage>
        <taxon>Eukaryota</taxon>
        <taxon>Fungi</taxon>
        <taxon>Dikarya</taxon>
        <taxon>Ascomycota</taxon>
        <taxon>Pezizomycotina</taxon>
        <taxon>Dothideomycetes</taxon>
        <taxon>Dothideomycetidae</taxon>
        <taxon>Mycosphaerellales</taxon>
        <taxon>Teratosphaeriaceae</taxon>
        <taxon>Friedmanniomyces</taxon>
    </lineage>
</organism>
<evidence type="ECO:0000256" key="1">
    <source>
        <dbReference type="ARBA" id="ARBA00004123"/>
    </source>
</evidence>
<dbReference type="PROSITE" id="PS00028">
    <property type="entry name" value="ZINC_FINGER_C2H2_1"/>
    <property type="match status" value="2"/>
</dbReference>
<evidence type="ECO:0000256" key="7">
    <source>
        <dbReference type="PROSITE-ProRule" id="PRU00042"/>
    </source>
</evidence>
<dbReference type="PANTHER" id="PTHR16515">
    <property type="entry name" value="PR DOMAIN ZINC FINGER PROTEIN"/>
    <property type="match status" value="1"/>
</dbReference>
<dbReference type="FunFam" id="3.30.160.60:FF:001666">
    <property type="entry name" value="MDS1 and EVI1 complex locus"/>
    <property type="match status" value="1"/>
</dbReference>
<dbReference type="SUPFAM" id="SSF57667">
    <property type="entry name" value="beta-beta-alpha zinc fingers"/>
    <property type="match status" value="2"/>
</dbReference>
<keyword evidence="4 7" id="KW-0863">Zinc-finger</keyword>
<feature type="compositionally biased region" description="Pro residues" evidence="8">
    <location>
        <begin position="541"/>
        <end position="561"/>
    </location>
</feature>
<feature type="compositionally biased region" description="Polar residues" evidence="8">
    <location>
        <begin position="52"/>
        <end position="75"/>
    </location>
</feature>
<feature type="region of interest" description="Disordered" evidence="8">
    <location>
        <begin position="334"/>
        <end position="647"/>
    </location>
</feature>
<evidence type="ECO:0000256" key="3">
    <source>
        <dbReference type="ARBA" id="ARBA00022737"/>
    </source>
</evidence>
<dbReference type="AlphaFoldDB" id="A0A4U0TNX1"/>
<keyword evidence="2" id="KW-0479">Metal-binding</keyword>
<feature type="compositionally biased region" description="Basic and acidic residues" evidence="8">
    <location>
        <begin position="384"/>
        <end position="412"/>
    </location>
</feature>
<dbReference type="PROSITE" id="PS50157">
    <property type="entry name" value="ZINC_FINGER_C2H2_2"/>
    <property type="match status" value="3"/>
</dbReference>
<proteinExistence type="predicted"/>
<evidence type="ECO:0000256" key="5">
    <source>
        <dbReference type="ARBA" id="ARBA00022833"/>
    </source>
</evidence>